<reference evidence="4 5" key="1">
    <citation type="submission" date="2020-11" db="EMBL/GenBank/DDBJ databases">
        <authorList>
            <person name="Kim M.K."/>
        </authorList>
    </citation>
    <scope>NUCLEOTIDE SEQUENCE [LARGE SCALE GENOMIC DNA]</scope>
    <source>
        <strain evidence="4 5">BT439</strain>
    </source>
</reference>
<gene>
    <name evidence="4" type="ORF">I2I01_13940</name>
</gene>
<organism evidence="4 5">
    <name type="scientific">Hymenobacter properus</name>
    <dbReference type="NCBI Taxonomy" id="2791026"/>
    <lineage>
        <taxon>Bacteria</taxon>
        <taxon>Pseudomonadati</taxon>
        <taxon>Bacteroidota</taxon>
        <taxon>Cytophagia</taxon>
        <taxon>Cytophagales</taxon>
        <taxon>Hymenobacteraceae</taxon>
        <taxon>Hymenobacter</taxon>
    </lineage>
</organism>
<evidence type="ECO:0000256" key="1">
    <source>
        <dbReference type="SAM" id="MobiDB-lite"/>
    </source>
</evidence>
<keyword evidence="5" id="KW-1185">Reference proteome</keyword>
<accession>A0A931BF42</accession>
<dbReference type="Pfam" id="PF20606">
    <property type="entry name" value="DUF6799"/>
    <property type="match status" value="1"/>
</dbReference>
<keyword evidence="2" id="KW-0732">Signal</keyword>
<evidence type="ECO:0000313" key="4">
    <source>
        <dbReference type="EMBL" id="MBF9142745.1"/>
    </source>
</evidence>
<dbReference type="InterPro" id="IPR046478">
    <property type="entry name" value="DUF6799"/>
</dbReference>
<feature type="signal peptide" evidence="2">
    <location>
        <begin position="1"/>
        <end position="23"/>
    </location>
</feature>
<feature type="chain" id="PRO_5038009612" description="DUF6799 domain-containing protein" evidence="2">
    <location>
        <begin position="24"/>
        <end position="174"/>
    </location>
</feature>
<dbReference type="EMBL" id="JADQDP010000003">
    <property type="protein sequence ID" value="MBF9142745.1"/>
    <property type="molecule type" value="Genomic_DNA"/>
</dbReference>
<dbReference type="AlphaFoldDB" id="A0A931BF42"/>
<dbReference type="Proteomes" id="UP000645610">
    <property type="component" value="Unassembled WGS sequence"/>
</dbReference>
<feature type="domain" description="DUF6799" evidence="3">
    <location>
        <begin position="50"/>
        <end position="111"/>
    </location>
</feature>
<feature type="region of interest" description="Disordered" evidence="1">
    <location>
        <begin position="134"/>
        <end position="174"/>
    </location>
</feature>
<proteinExistence type="predicted"/>
<evidence type="ECO:0000313" key="5">
    <source>
        <dbReference type="Proteomes" id="UP000645610"/>
    </source>
</evidence>
<evidence type="ECO:0000256" key="2">
    <source>
        <dbReference type="SAM" id="SignalP"/>
    </source>
</evidence>
<sequence>MKYPLIIRSIIALFFLTGTVAQAQTKLPPRRPGGAVPARAKLAANGEGRKDGLTMDKGRIILTELGVSNPLTADKKLINGTTISTTGLVTATNGTTTQINEGDHVSLSGRVTTRREIVVADSLAKLRSFDALHPGKRDKMEKEREKKEKAKAKLAEERLKNKEKAAERAARRKK</sequence>
<name>A0A931BF42_9BACT</name>
<dbReference type="RefSeq" id="WP_196287092.1">
    <property type="nucleotide sequence ID" value="NZ_JADQDP010000003.1"/>
</dbReference>
<evidence type="ECO:0000259" key="3">
    <source>
        <dbReference type="Pfam" id="PF20606"/>
    </source>
</evidence>
<comment type="caution">
    <text evidence="4">The sequence shown here is derived from an EMBL/GenBank/DDBJ whole genome shotgun (WGS) entry which is preliminary data.</text>
</comment>
<protein>
    <recommendedName>
        <fullName evidence="3">DUF6799 domain-containing protein</fullName>
    </recommendedName>
</protein>